<comment type="caution">
    <text evidence="2">The sequence shown here is derived from an EMBL/GenBank/DDBJ whole genome shotgun (WGS) entry which is preliminary data.</text>
</comment>
<dbReference type="Proteomes" id="UP000580797">
    <property type="component" value="Unassembled WGS sequence"/>
</dbReference>
<dbReference type="InterPro" id="IPR001584">
    <property type="entry name" value="Integrase_cat-core"/>
</dbReference>
<dbReference type="EMBL" id="JACHDR010000001">
    <property type="protein sequence ID" value="MBB5511729.1"/>
    <property type="molecule type" value="Genomic_DNA"/>
</dbReference>
<evidence type="ECO:0000313" key="3">
    <source>
        <dbReference type="Proteomes" id="UP000580797"/>
    </source>
</evidence>
<reference evidence="2 3" key="1">
    <citation type="submission" date="2020-08" db="EMBL/GenBank/DDBJ databases">
        <title>Sequencing the genomes of 1000 actinobacteria strains.</title>
        <authorList>
            <person name="Klenk H.-P."/>
        </authorList>
    </citation>
    <scope>NUCLEOTIDE SEQUENCE [LARGE SCALE GENOMIC DNA]</scope>
    <source>
        <strain evidence="2 3">DSM 105783</strain>
    </source>
</reference>
<protein>
    <submittedName>
        <fullName evidence="2">Transposase InsO family protein</fullName>
    </submittedName>
</protein>
<dbReference type="AlphaFoldDB" id="A0A7W8X0H5"/>
<evidence type="ECO:0000259" key="1">
    <source>
        <dbReference type="Pfam" id="PF13683"/>
    </source>
</evidence>
<dbReference type="Pfam" id="PF13683">
    <property type="entry name" value="rve_3"/>
    <property type="match status" value="1"/>
</dbReference>
<organism evidence="2 3">
    <name type="scientific">Neomicrococcus aestuarii</name>
    <dbReference type="NCBI Taxonomy" id="556325"/>
    <lineage>
        <taxon>Bacteria</taxon>
        <taxon>Bacillati</taxon>
        <taxon>Actinomycetota</taxon>
        <taxon>Actinomycetes</taxon>
        <taxon>Micrococcales</taxon>
        <taxon>Micrococcaceae</taxon>
        <taxon>Neomicrococcus</taxon>
    </lineage>
</organism>
<proteinExistence type="predicted"/>
<gene>
    <name evidence="2" type="ORF">HD598_000416</name>
</gene>
<dbReference type="GO" id="GO:0015074">
    <property type="term" value="P:DNA integration"/>
    <property type="evidence" value="ECO:0007669"/>
    <property type="project" value="InterPro"/>
</dbReference>
<dbReference type="SUPFAM" id="SSF53098">
    <property type="entry name" value="Ribonuclease H-like"/>
    <property type="match status" value="1"/>
</dbReference>
<feature type="domain" description="Integrase catalytic" evidence="1">
    <location>
        <begin position="2"/>
        <end position="29"/>
    </location>
</feature>
<dbReference type="InterPro" id="IPR012337">
    <property type="entry name" value="RNaseH-like_sf"/>
</dbReference>
<name>A0A7W8X0H5_9MICC</name>
<evidence type="ECO:0000313" key="2">
    <source>
        <dbReference type="EMBL" id="MBB5511729.1"/>
    </source>
</evidence>
<accession>A0A7W8X0H5</accession>
<sequence>MQEVETSTAQWVHWFNTQRIHSGIGYQTPTEFETNYHQQTTAGTLSA</sequence>